<accession>X0YD72</accession>
<dbReference type="PROSITE" id="PS00211">
    <property type="entry name" value="ABC_TRANSPORTER_1"/>
    <property type="match status" value="1"/>
</dbReference>
<evidence type="ECO:0000313" key="10">
    <source>
        <dbReference type="EMBL" id="GAG53820.1"/>
    </source>
</evidence>
<keyword evidence="8" id="KW-0472">Membrane</keyword>
<dbReference type="PANTHER" id="PTHR43394:SF1">
    <property type="entry name" value="ATP-BINDING CASSETTE SUB-FAMILY B MEMBER 10, MITOCHONDRIAL"/>
    <property type="match status" value="1"/>
</dbReference>
<reference evidence="10" key="1">
    <citation type="journal article" date="2014" name="Front. Microbiol.">
        <title>High frequency of phylogenetically diverse reductive dehalogenase-homologous genes in deep subseafloor sedimentary metagenomes.</title>
        <authorList>
            <person name="Kawai M."/>
            <person name="Futagami T."/>
            <person name="Toyoda A."/>
            <person name="Takaki Y."/>
            <person name="Nishi S."/>
            <person name="Hori S."/>
            <person name="Arai W."/>
            <person name="Tsubouchi T."/>
            <person name="Morono Y."/>
            <person name="Uchiyama I."/>
            <person name="Ito T."/>
            <person name="Fujiyama A."/>
            <person name="Inagaki F."/>
            <person name="Takami H."/>
        </authorList>
    </citation>
    <scope>NUCLEOTIDE SEQUENCE</scope>
    <source>
        <strain evidence="10">Expedition CK06-06</strain>
    </source>
</reference>
<evidence type="ECO:0000256" key="7">
    <source>
        <dbReference type="ARBA" id="ARBA00022989"/>
    </source>
</evidence>
<dbReference type="GO" id="GO:0016887">
    <property type="term" value="F:ATP hydrolysis activity"/>
    <property type="evidence" value="ECO:0007669"/>
    <property type="project" value="InterPro"/>
</dbReference>
<evidence type="ECO:0000256" key="8">
    <source>
        <dbReference type="ARBA" id="ARBA00023136"/>
    </source>
</evidence>
<evidence type="ECO:0000256" key="2">
    <source>
        <dbReference type="ARBA" id="ARBA00022448"/>
    </source>
</evidence>
<keyword evidence="5" id="KW-0547">Nucleotide-binding</keyword>
<dbReference type="GO" id="GO:0005886">
    <property type="term" value="C:plasma membrane"/>
    <property type="evidence" value="ECO:0007669"/>
    <property type="project" value="UniProtKB-SubCell"/>
</dbReference>
<gene>
    <name evidence="10" type="ORF">S01H4_16099</name>
</gene>
<evidence type="ECO:0000259" key="9">
    <source>
        <dbReference type="PROSITE" id="PS50893"/>
    </source>
</evidence>
<dbReference type="InterPro" id="IPR003439">
    <property type="entry name" value="ABC_transporter-like_ATP-bd"/>
</dbReference>
<dbReference type="InterPro" id="IPR039421">
    <property type="entry name" value="Type_1_exporter"/>
</dbReference>
<evidence type="ECO:0000256" key="4">
    <source>
        <dbReference type="ARBA" id="ARBA00022692"/>
    </source>
</evidence>
<dbReference type="InterPro" id="IPR017871">
    <property type="entry name" value="ABC_transporter-like_CS"/>
</dbReference>
<keyword evidence="3" id="KW-1003">Cell membrane</keyword>
<keyword evidence="6" id="KW-0067">ATP-binding</keyword>
<comment type="caution">
    <text evidence="10">The sequence shown here is derived from an EMBL/GenBank/DDBJ whole genome shotgun (WGS) entry which is preliminary data.</text>
</comment>
<dbReference type="FunFam" id="3.40.50.300:FF:000221">
    <property type="entry name" value="Multidrug ABC transporter ATP-binding protein"/>
    <property type="match status" value="1"/>
</dbReference>
<proteinExistence type="predicted"/>
<dbReference type="GO" id="GO:0015421">
    <property type="term" value="F:ABC-type oligopeptide transporter activity"/>
    <property type="evidence" value="ECO:0007669"/>
    <property type="project" value="TreeGrafter"/>
</dbReference>
<dbReference type="Pfam" id="PF00005">
    <property type="entry name" value="ABC_tran"/>
    <property type="match status" value="1"/>
</dbReference>
<dbReference type="Gene3D" id="3.40.50.300">
    <property type="entry name" value="P-loop containing nucleotide triphosphate hydrolases"/>
    <property type="match status" value="1"/>
</dbReference>
<dbReference type="SUPFAM" id="SSF52540">
    <property type="entry name" value="P-loop containing nucleoside triphosphate hydrolases"/>
    <property type="match status" value="1"/>
</dbReference>
<evidence type="ECO:0000256" key="1">
    <source>
        <dbReference type="ARBA" id="ARBA00004651"/>
    </source>
</evidence>
<dbReference type="PANTHER" id="PTHR43394">
    <property type="entry name" value="ATP-DEPENDENT PERMEASE MDL1, MITOCHONDRIAL"/>
    <property type="match status" value="1"/>
</dbReference>
<protein>
    <recommendedName>
        <fullName evidence="9">ABC transporter domain-containing protein</fullName>
    </recommendedName>
</protein>
<dbReference type="GO" id="GO:0005743">
    <property type="term" value="C:mitochondrial inner membrane"/>
    <property type="evidence" value="ECO:0007669"/>
    <property type="project" value="TreeGrafter"/>
</dbReference>
<organism evidence="10">
    <name type="scientific">marine sediment metagenome</name>
    <dbReference type="NCBI Taxonomy" id="412755"/>
    <lineage>
        <taxon>unclassified sequences</taxon>
        <taxon>metagenomes</taxon>
        <taxon>ecological metagenomes</taxon>
    </lineage>
</organism>
<dbReference type="PROSITE" id="PS50893">
    <property type="entry name" value="ABC_TRANSPORTER_2"/>
    <property type="match status" value="1"/>
</dbReference>
<feature type="domain" description="ABC transporter" evidence="9">
    <location>
        <begin position="1"/>
        <end position="205"/>
    </location>
</feature>
<comment type="subcellular location">
    <subcellularLocation>
        <location evidence="1">Cell membrane</location>
        <topology evidence="1">Multi-pass membrane protein</topology>
    </subcellularLocation>
</comment>
<name>X0YD72_9ZZZZ</name>
<dbReference type="GO" id="GO:0090374">
    <property type="term" value="P:oligopeptide export from mitochondrion"/>
    <property type="evidence" value="ECO:0007669"/>
    <property type="project" value="TreeGrafter"/>
</dbReference>
<keyword evidence="2" id="KW-0813">Transport</keyword>
<dbReference type="InterPro" id="IPR027417">
    <property type="entry name" value="P-loop_NTPase"/>
</dbReference>
<dbReference type="AlphaFoldDB" id="X0YD72"/>
<keyword evidence="7" id="KW-1133">Transmembrane helix</keyword>
<evidence type="ECO:0000256" key="3">
    <source>
        <dbReference type="ARBA" id="ARBA00022475"/>
    </source>
</evidence>
<evidence type="ECO:0000256" key="5">
    <source>
        <dbReference type="ARBA" id="ARBA00022741"/>
    </source>
</evidence>
<dbReference type="EMBL" id="BART01007051">
    <property type="protein sequence ID" value="GAG53820.1"/>
    <property type="molecule type" value="Genomic_DNA"/>
</dbReference>
<keyword evidence="4" id="KW-0812">Transmembrane</keyword>
<dbReference type="GO" id="GO:0005524">
    <property type="term" value="F:ATP binding"/>
    <property type="evidence" value="ECO:0007669"/>
    <property type="project" value="UniProtKB-KW"/>
</dbReference>
<evidence type="ECO:0000256" key="6">
    <source>
        <dbReference type="ARBA" id="ARBA00022840"/>
    </source>
</evidence>
<sequence length="215" mass="24110">MGKPGSGKSTLISLLFHLFPVEEGQILIDGHNINQIPLKILRQSIGYVPQDSFLFSDTITNNIGFGLPENKVNFEEVVQMSKIASVFNDIMNFSDKFDTKIGERGITLSGGQKQRVSISRALMINPNILILDDALSSVDASTEKQILKSISSEIKKRTSIIIAHRVSTVKNCDNIIVFDNGIITEHGTHKQLLELDKYYAKYYKLQKLEDKLILK</sequence>